<dbReference type="Pfam" id="PF00004">
    <property type="entry name" value="AAA"/>
    <property type="match status" value="1"/>
</dbReference>
<evidence type="ECO:0000256" key="1">
    <source>
        <dbReference type="ARBA" id="ARBA00004123"/>
    </source>
</evidence>
<dbReference type="Gene3D" id="1.10.8.60">
    <property type="match status" value="1"/>
</dbReference>
<dbReference type="GO" id="GO:0016887">
    <property type="term" value="F:ATP hydrolysis activity"/>
    <property type="evidence" value="ECO:0007669"/>
    <property type="project" value="InterPro"/>
</dbReference>
<dbReference type="SMART" id="SM00382">
    <property type="entry name" value="AAA"/>
    <property type="match status" value="1"/>
</dbReference>
<dbReference type="GO" id="GO:0046872">
    <property type="term" value="F:metal ion binding"/>
    <property type="evidence" value="ECO:0007669"/>
    <property type="project" value="UniProtKB-KW"/>
</dbReference>
<feature type="compositionally biased region" description="Polar residues" evidence="11">
    <location>
        <begin position="1"/>
        <end position="16"/>
    </location>
</feature>
<evidence type="ECO:0000256" key="2">
    <source>
        <dbReference type="ARBA" id="ARBA00008398"/>
    </source>
</evidence>
<reference evidence="13 14" key="1">
    <citation type="submission" date="2023-10" db="EMBL/GenBank/DDBJ databases">
        <title>Chromosome-scale genome assembly provides insights into flower coloration mechanisms of Canna indica.</title>
        <authorList>
            <person name="Li C."/>
        </authorList>
    </citation>
    <scope>NUCLEOTIDE SEQUENCE [LARGE SCALE GENOMIC DNA]</scope>
    <source>
        <tissue evidence="13">Flower</tissue>
    </source>
</reference>
<keyword evidence="8 10" id="KW-0238">DNA-binding</keyword>
<dbReference type="InterPro" id="IPR036420">
    <property type="entry name" value="BRCT_dom_sf"/>
</dbReference>
<dbReference type="PROSITE" id="PS50172">
    <property type="entry name" value="BRCT"/>
    <property type="match status" value="1"/>
</dbReference>
<name>A0AAQ3JZI4_9LILI</name>
<comment type="function">
    <text evidence="10">Component of the origin recognition complex (ORC) that binds origins of replication. DNA-binding is ATP-dependent, however specific DNA sequences that define origins of replication have not been identified so far. ORC is required to assemble the pre-replication complex necessary to initiate DNA replication.</text>
</comment>
<protein>
    <recommendedName>
        <fullName evidence="10">Origin recognition complex subunit 1</fullName>
    </recommendedName>
</protein>
<dbReference type="GO" id="GO:0005524">
    <property type="term" value="F:ATP binding"/>
    <property type="evidence" value="ECO:0007669"/>
    <property type="project" value="UniProtKB-KW"/>
</dbReference>
<evidence type="ECO:0000256" key="10">
    <source>
        <dbReference type="RuleBase" id="RU365058"/>
    </source>
</evidence>
<comment type="subunit">
    <text evidence="10">Component of the origin recognition complex (ORC) composed of at least ORC1, ORC2, ORC3, ORC4, ORC5 and ORC6. ORC is regulated in a cell-cycle and development dependent manner. It is sequentially assembled at the exit from anaphase of mitosis and disassembled as cells enter S phase. Binds unmodified and methylated histone H3.</text>
</comment>
<gene>
    <name evidence="13" type="ORF">Cni_G06958</name>
</gene>
<dbReference type="Gene3D" id="3.40.50.10190">
    <property type="entry name" value="BRCT domain"/>
    <property type="match status" value="1"/>
</dbReference>
<accession>A0AAQ3JZI4</accession>
<feature type="compositionally biased region" description="Low complexity" evidence="11">
    <location>
        <begin position="22"/>
        <end position="42"/>
    </location>
</feature>
<feature type="domain" description="BRCT" evidence="12">
    <location>
        <begin position="428"/>
        <end position="452"/>
    </location>
</feature>
<comment type="similarity">
    <text evidence="2 10">Belongs to the ORC1 family.</text>
</comment>
<dbReference type="PANTHER" id="PTHR10763">
    <property type="entry name" value="CELL DIVISION CONTROL PROTEIN 6-RELATED"/>
    <property type="match status" value="1"/>
</dbReference>
<dbReference type="CDD" id="cd00009">
    <property type="entry name" value="AAA"/>
    <property type="match status" value="1"/>
</dbReference>
<evidence type="ECO:0000256" key="4">
    <source>
        <dbReference type="ARBA" id="ARBA00022723"/>
    </source>
</evidence>
<keyword evidence="7" id="KW-0460">Magnesium</keyword>
<evidence type="ECO:0000256" key="3">
    <source>
        <dbReference type="ARBA" id="ARBA00022705"/>
    </source>
</evidence>
<dbReference type="FunFam" id="1.10.8.60:FF:000082">
    <property type="entry name" value="Origin recognition complex subunit 1"/>
    <property type="match status" value="1"/>
</dbReference>
<dbReference type="InterPro" id="IPR050311">
    <property type="entry name" value="ORC1/CDC6"/>
</dbReference>
<evidence type="ECO:0000256" key="8">
    <source>
        <dbReference type="ARBA" id="ARBA00023125"/>
    </source>
</evidence>
<dbReference type="InterPro" id="IPR003593">
    <property type="entry name" value="AAA+_ATPase"/>
</dbReference>
<keyword evidence="3 10" id="KW-0235">DNA replication</keyword>
<dbReference type="SUPFAM" id="SSF52113">
    <property type="entry name" value="BRCT domain"/>
    <property type="match status" value="1"/>
</dbReference>
<keyword evidence="4" id="KW-0479">Metal-binding</keyword>
<keyword evidence="5 10" id="KW-0547">Nucleotide-binding</keyword>
<dbReference type="GO" id="GO:0003688">
    <property type="term" value="F:DNA replication origin binding"/>
    <property type="evidence" value="ECO:0007669"/>
    <property type="project" value="TreeGrafter"/>
</dbReference>
<evidence type="ECO:0000256" key="5">
    <source>
        <dbReference type="ARBA" id="ARBA00022741"/>
    </source>
</evidence>
<dbReference type="GO" id="GO:0033314">
    <property type="term" value="P:mitotic DNA replication checkpoint signaling"/>
    <property type="evidence" value="ECO:0007669"/>
    <property type="project" value="TreeGrafter"/>
</dbReference>
<feature type="region of interest" description="Disordered" evidence="11">
    <location>
        <begin position="1"/>
        <end position="42"/>
    </location>
</feature>
<proteinExistence type="inferred from homology"/>
<evidence type="ECO:0000256" key="9">
    <source>
        <dbReference type="ARBA" id="ARBA00023242"/>
    </source>
</evidence>
<dbReference type="FunFam" id="3.40.50.300:FF:000199">
    <property type="entry name" value="Origin recognition complex subunit 1"/>
    <property type="match status" value="1"/>
</dbReference>
<evidence type="ECO:0000259" key="12">
    <source>
        <dbReference type="PROSITE" id="PS50172"/>
    </source>
</evidence>
<evidence type="ECO:0000256" key="6">
    <source>
        <dbReference type="ARBA" id="ARBA00022840"/>
    </source>
</evidence>
<keyword evidence="14" id="KW-1185">Reference proteome</keyword>
<dbReference type="PANTHER" id="PTHR10763:SF23">
    <property type="entry name" value="ORIGIN RECOGNITION COMPLEX SUBUNIT 1"/>
    <property type="match status" value="1"/>
</dbReference>
<dbReference type="GO" id="GO:0005664">
    <property type="term" value="C:nuclear origin of replication recognition complex"/>
    <property type="evidence" value="ECO:0007669"/>
    <property type="project" value="TreeGrafter"/>
</dbReference>
<dbReference type="Proteomes" id="UP001327560">
    <property type="component" value="Chromosome 2"/>
</dbReference>
<evidence type="ECO:0000256" key="7">
    <source>
        <dbReference type="ARBA" id="ARBA00022842"/>
    </source>
</evidence>
<dbReference type="InterPro" id="IPR003959">
    <property type="entry name" value="ATPase_AAA_core"/>
</dbReference>
<sequence length="469" mass="52495">MESTPTPSRSNLSTSVPPTPKSAALRRSLRLTSSASRSPAPATTVAVDNLDTPRSTRKTKRSLAMTTNTKRIPKHARFHKQTDMENAKAMLLLATLPKSLPCRTREMEEITAFVKGAISDDNCLGRCLYIHGVPGTGKTMCVLSAMRNSKFEVDAGVPLRPYTFVEINGLKVASPENIYKVIYEALSGHRVGWKKALHLLNERFSNGSGVHKDERRPCVLLIDELDLLFTRNQSVLYNIFHWPTEPHSKLIIIGIANTMDLSEKLLPRISSRMGIQRLCFGPYTYQQLQEIISSRLKGLDAFEEQAIEFASRKVAAMSGDARRALEICRRAAEIVDYQLKQSLLSGRSSSSIDNSFGGKQLVGMIDIEDAIHEVFQAPHIQMMKTSSKLEKIFLVAMVHQLYRSGLSETTFEKIVDRPTHGHLFPSREYVQAQWVYDCINARIILPTEGYLVGRVPPAHLSPFVDNEAE</sequence>
<dbReference type="EMBL" id="CP136891">
    <property type="protein sequence ID" value="WOK98248.1"/>
    <property type="molecule type" value="Genomic_DNA"/>
</dbReference>
<dbReference type="GO" id="GO:0006270">
    <property type="term" value="P:DNA replication initiation"/>
    <property type="evidence" value="ECO:0007669"/>
    <property type="project" value="TreeGrafter"/>
</dbReference>
<evidence type="ECO:0000256" key="11">
    <source>
        <dbReference type="SAM" id="MobiDB-lite"/>
    </source>
</evidence>
<evidence type="ECO:0000313" key="13">
    <source>
        <dbReference type="EMBL" id="WOK98248.1"/>
    </source>
</evidence>
<evidence type="ECO:0000313" key="14">
    <source>
        <dbReference type="Proteomes" id="UP001327560"/>
    </source>
</evidence>
<dbReference type="InterPro" id="IPR041083">
    <property type="entry name" value="AAA_lid_10"/>
</dbReference>
<keyword evidence="9 10" id="KW-0539">Nucleus</keyword>
<keyword evidence="6 10" id="KW-0067">ATP-binding</keyword>
<organism evidence="13 14">
    <name type="scientific">Canna indica</name>
    <name type="common">Indian-shot</name>
    <dbReference type="NCBI Taxonomy" id="4628"/>
    <lineage>
        <taxon>Eukaryota</taxon>
        <taxon>Viridiplantae</taxon>
        <taxon>Streptophyta</taxon>
        <taxon>Embryophyta</taxon>
        <taxon>Tracheophyta</taxon>
        <taxon>Spermatophyta</taxon>
        <taxon>Magnoliopsida</taxon>
        <taxon>Liliopsida</taxon>
        <taxon>Zingiberales</taxon>
        <taxon>Cannaceae</taxon>
        <taxon>Canna</taxon>
    </lineage>
</organism>
<dbReference type="Pfam" id="PF17872">
    <property type="entry name" value="AAA_lid_10"/>
    <property type="match status" value="1"/>
</dbReference>
<dbReference type="Gene3D" id="3.40.50.300">
    <property type="entry name" value="P-loop containing nucleotide triphosphate hydrolases"/>
    <property type="match status" value="1"/>
</dbReference>
<dbReference type="InterPro" id="IPR027417">
    <property type="entry name" value="P-loop_NTPase"/>
</dbReference>
<dbReference type="AlphaFoldDB" id="A0AAQ3JZI4"/>
<dbReference type="SUPFAM" id="SSF52540">
    <property type="entry name" value="P-loop containing nucleoside triphosphate hydrolases"/>
    <property type="match status" value="1"/>
</dbReference>
<comment type="subcellular location">
    <subcellularLocation>
        <location evidence="1 10">Nucleus</location>
    </subcellularLocation>
</comment>
<dbReference type="InterPro" id="IPR001357">
    <property type="entry name" value="BRCT_dom"/>
</dbReference>